<evidence type="ECO:0000313" key="2">
    <source>
        <dbReference type="Proteomes" id="UP000675121"/>
    </source>
</evidence>
<name>A0A9N8N116_9BURK</name>
<sequence>MHSTHSAPAVDAQALLGHELYSEVILYFTRRTGSPSNYVERQVVECLRYLYLVSKHRDQLSGLFLPVEQQIDEIWHYLILQTREYRTLCEERLPGGFFIEHRSCPYAAYQQEPSREQLIEQSLRWLPLYRESFGPFDEGALPHWTMPRFLRDELDLSLSDIAQLESRKAA</sequence>
<reference evidence="1" key="1">
    <citation type="submission" date="2021-02" db="EMBL/GenBank/DDBJ databases">
        <authorList>
            <person name="Vanwijnsberghe S."/>
        </authorList>
    </citation>
    <scope>NUCLEOTIDE SEQUENCE</scope>
    <source>
        <strain evidence="1">R-70211</strain>
    </source>
</reference>
<dbReference type="AlphaFoldDB" id="A0A9N8N116"/>
<comment type="caution">
    <text evidence="1">The sequence shown here is derived from an EMBL/GenBank/DDBJ whole genome shotgun (WGS) entry which is preliminary data.</text>
</comment>
<evidence type="ECO:0000313" key="1">
    <source>
        <dbReference type="EMBL" id="CAE6905238.1"/>
    </source>
</evidence>
<dbReference type="Proteomes" id="UP000675121">
    <property type="component" value="Unassembled WGS sequence"/>
</dbReference>
<protein>
    <submittedName>
        <fullName evidence="1">Uncharacterized protein</fullName>
    </submittedName>
</protein>
<proteinExistence type="predicted"/>
<dbReference type="RefSeq" id="WP_201085184.1">
    <property type="nucleotide sequence ID" value="NZ_CAJNAS010000009.1"/>
</dbReference>
<organism evidence="1 2">
    <name type="scientific">Paraburkholderia domus</name>
    <dbReference type="NCBI Taxonomy" id="2793075"/>
    <lineage>
        <taxon>Bacteria</taxon>
        <taxon>Pseudomonadati</taxon>
        <taxon>Pseudomonadota</taxon>
        <taxon>Betaproteobacteria</taxon>
        <taxon>Burkholderiales</taxon>
        <taxon>Burkholderiaceae</taxon>
        <taxon>Paraburkholderia</taxon>
    </lineage>
</organism>
<gene>
    <name evidence="1" type="ORF">R70211_03546</name>
</gene>
<keyword evidence="2" id="KW-1185">Reference proteome</keyword>
<accession>A0A9N8N116</accession>
<dbReference type="EMBL" id="CAJNAS010000009">
    <property type="protein sequence ID" value="CAE6905238.1"/>
    <property type="molecule type" value="Genomic_DNA"/>
</dbReference>